<evidence type="ECO:0000256" key="1">
    <source>
        <dbReference type="SAM" id="MobiDB-lite"/>
    </source>
</evidence>
<reference evidence="2" key="2">
    <citation type="submission" date="2025-09" db="UniProtKB">
        <authorList>
            <consortium name="Ensembl"/>
        </authorList>
    </citation>
    <scope>IDENTIFICATION</scope>
</reference>
<sequence>ISGHRKHLRELGKECHKHHRKLLSNNGKGTAKPASRYPFCQPEDTKHTSILLHKKACRVLTVFLRGCCQLHRACHMEDRTVVEATCVTGSTQNGFGGSSHSNSSAGERKAQLG</sequence>
<dbReference type="Ensembl" id="ENSBJAT00000010317.1">
    <property type="protein sequence ID" value="ENSBJAP00000010026.1"/>
    <property type="gene ID" value="ENSBJAG00000006865.1"/>
</dbReference>
<name>A0A8C0HK30_9AVES</name>
<protein>
    <submittedName>
        <fullName evidence="2">Uncharacterized protein</fullName>
    </submittedName>
</protein>
<dbReference type="Proteomes" id="UP000694555">
    <property type="component" value="Unplaced"/>
</dbReference>
<evidence type="ECO:0000313" key="3">
    <source>
        <dbReference type="Proteomes" id="UP000694555"/>
    </source>
</evidence>
<organism evidence="2 3">
    <name type="scientific">Buteo japonicus</name>
    <dbReference type="NCBI Taxonomy" id="224669"/>
    <lineage>
        <taxon>Eukaryota</taxon>
        <taxon>Metazoa</taxon>
        <taxon>Chordata</taxon>
        <taxon>Craniata</taxon>
        <taxon>Vertebrata</taxon>
        <taxon>Euteleostomi</taxon>
        <taxon>Archelosauria</taxon>
        <taxon>Archosauria</taxon>
        <taxon>Dinosauria</taxon>
        <taxon>Saurischia</taxon>
        <taxon>Theropoda</taxon>
        <taxon>Coelurosauria</taxon>
        <taxon>Aves</taxon>
        <taxon>Neognathae</taxon>
        <taxon>Neoaves</taxon>
        <taxon>Telluraves</taxon>
        <taxon>Accipitrimorphae</taxon>
        <taxon>Accipitriformes</taxon>
        <taxon>Accipitridae</taxon>
        <taxon>Accipitrinae</taxon>
        <taxon>Buteo</taxon>
    </lineage>
</organism>
<accession>A0A8C0HK30</accession>
<feature type="region of interest" description="Disordered" evidence="1">
    <location>
        <begin position="91"/>
        <end position="113"/>
    </location>
</feature>
<proteinExistence type="predicted"/>
<dbReference type="AlphaFoldDB" id="A0A8C0HK30"/>
<reference evidence="2" key="1">
    <citation type="submission" date="2025-08" db="UniProtKB">
        <authorList>
            <consortium name="Ensembl"/>
        </authorList>
    </citation>
    <scope>IDENTIFICATION</scope>
</reference>
<evidence type="ECO:0000313" key="2">
    <source>
        <dbReference type="Ensembl" id="ENSBJAP00000010026.1"/>
    </source>
</evidence>
<keyword evidence="3" id="KW-1185">Reference proteome</keyword>